<keyword evidence="3" id="KW-0862">Zinc</keyword>
<dbReference type="SUPFAM" id="SSF46785">
    <property type="entry name" value="Winged helix' DNA-binding domain"/>
    <property type="match status" value="1"/>
</dbReference>
<proteinExistence type="inferred from homology"/>
<evidence type="ECO:0000256" key="1">
    <source>
        <dbReference type="ARBA" id="ARBA00007957"/>
    </source>
</evidence>
<dbReference type="RefSeq" id="WP_187317824.1">
    <property type="nucleotide sequence ID" value="NZ_JACSCY010000001.1"/>
</dbReference>
<dbReference type="Proteomes" id="UP000622017">
    <property type="component" value="Unassembled WGS sequence"/>
</dbReference>
<gene>
    <name evidence="7" type="ORF">H8B15_01195</name>
</gene>
<dbReference type="PANTHER" id="PTHR33202:SF7">
    <property type="entry name" value="FERRIC UPTAKE REGULATION PROTEIN"/>
    <property type="match status" value="1"/>
</dbReference>
<evidence type="ECO:0000256" key="4">
    <source>
        <dbReference type="ARBA" id="ARBA00023015"/>
    </source>
</evidence>
<comment type="similarity">
    <text evidence="1">Belongs to the Fur family.</text>
</comment>
<evidence type="ECO:0000256" key="6">
    <source>
        <dbReference type="ARBA" id="ARBA00023163"/>
    </source>
</evidence>
<dbReference type="Gene3D" id="1.10.10.10">
    <property type="entry name" value="Winged helix-like DNA-binding domain superfamily/Winged helix DNA-binding domain"/>
    <property type="match status" value="1"/>
</dbReference>
<reference evidence="7 8" key="1">
    <citation type="submission" date="2020-08" db="EMBL/GenBank/DDBJ databases">
        <title>Hymenobacter sp.</title>
        <authorList>
            <person name="Kim M.K."/>
        </authorList>
    </citation>
    <scope>NUCLEOTIDE SEQUENCE [LARGE SCALE GENOMIC DNA]</scope>
    <source>
        <strain evidence="7 8">BT507</strain>
    </source>
</reference>
<keyword evidence="4" id="KW-0805">Transcription regulation</keyword>
<comment type="caution">
    <text evidence="7">The sequence shown here is derived from an EMBL/GenBank/DDBJ whole genome shotgun (WGS) entry which is preliminary data.</text>
</comment>
<dbReference type="PANTHER" id="PTHR33202">
    <property type="entry name" value="ZINC UPTAKE REGULATION PROTEIN"/>
    <property type="match status" value="1"/>
</dbReference>
<sequence>MPVSAPSATSSPTPAHVRDLLTRAGLRATQQRMLILGGLLALRDHPTAEQVHRQVAAKAPTLSLGTVYKALDSFVVAGLVKRVAVADGAARRYDADCSPHHHLFCTATQEILDYRDPQLDQLIQEFLAARGFENFQPHSFSLHIIGEKIIRSA</sequence>
<keyword evidence="6" id="KW-0804">Transcription</keyword>
<dbReference type="InterPro" id="IPR002481">
    <property type="entry name" value="FUR"/>
</dbReference>
<dbReference type="EMBL" id="JACSCY010000001">
    <property type="protein sequence ID" value="MBC6609516.1"/>
    <property type="molecule type" value="Genomic_DNA"/>
</dbReference>
<keyword evidence="5" id="KW-0238">DNA-binding</keyword>
<accession>A0ABR7MEN5</accession>
<evidence type="ECO:0000256" key="3">
    <source>
        <dbReference type="ARBA" id="ARBA00022833"/>
    </source>
</evidence>
<dbReference type="Pfam" id="PF01475">
    <property type="entry name" value="FUR"/>
    <property type="match status" value="1"/>
</dbReference>
<dbReference type="InterPro" id="IPR036390">
    <property type="entry name" value="WH_DNA-bd_sf"/>
</dbReference>
<name>A0ABR7MEN5_9BACT</name>
<evidence type="ECO:0000313" key="7">
    <source>
        <dbReference type="EMBL" id="MBC6609516.1"/>
    </source>
</evidence>
<protein>
    <submittedName>
        <fullName evidence="7">Transcriptional repressor</fullName>
    </submittedName>
</protein>
<evidence type="ECO:0000256" key="5">
    <source>
        <dbReference type="ARBA" id="ARBA00023125"/>
    </source>
</evidence>
<dbReference type="InterPro" id="IPR043135">
    <property type="entry name" value="Fur_C"/>
</dbReference>
<organism evidence="7 8">
    <name type="scientific">Hymenobacter citatus</name>
    <dbReference type="NCBI Taxonomy" id="2763506"/>
    <lineage>
        <taxon>Bacteria</taxon>
        <taxon>Pseudomonadati</taxon>
        <taxon>Bacteroidota</taxon>
        <taxon>Cytophagia</taxon>
        <taxon>Cytophagales</taxon>
        <taxon>Hymenobacteraceae</taxon>
        <taxon>Hymenobacter</taxon>
    </lineage>
</organism>
<evidence type="ECO:0000313" key="8">
    <source>
        <dbReference type="Proteomes" id="UP000622017"/>
    </source>
</evidence>
<evidence type="ECO:0000256" key="2">
    <source>
        <dbReference type="ARBA" id="ARBA00022491"/>
    </source>
</evidence>
<keyword evidence="2" id="KW-0678">Repressor</keyword>
<dbReference type="InterPro" id="IPR036388">
    <property type="entry name" value="WH-like_DNA-bd_sf"/>
</dbReference>
<dbReference type="CDD" id="cd07153">
    <property type="entry name" value="Fur_like"/>
    <property type="match status" value="1"/>
</dbReference>
<keyword evidence="8" id="KW-1185">Reference proteome</keyword>
<dbReference type="Gene3D" id="3.30.1490.190">
    <property type="match status" value="1"/>
</dbReference>